<protein>
    <submittedName>
        <fullName evidence="1">Class I SAM-dependent methyltransferase</fullName>
    </submittedName>
</protein>
<keyword evidence="1" id="KW-0808">Transferase</keyword>
<evidence type="ECO:0000313" key="1">
    <source>
        <dbReference type="EMBL" id="UPV98874.1"/>
    </source>
</evidence>
<proteinExistence type="predicted"/>
<sequence length="311" mass="34245">MNFQRYLSAKRTVDERAIDRGVEARLAEELRGRDAPDRDALCVLEVGSGIGSTVTRLLDRSWFPDRVDYTALDIRSENVAAARERLPSWAAARGFAVRRAGESADGSADGSARPRARADDRFVLSRGQRRAEVRFRTADAFDFLAETDREFDLVVAHAFVDLVDPADALAAFRRALAPDGLAYCPITFDGETGFDPVSDPDLEARLLDTFHRHLDASGDSRAGRHLLATASATGEVLAAAGSDWVVYPRDGGYPADEAYFLDCIVEMVAGAVRKEGKIDAERVAAWADRRREQITDAKLVYCAHQLDLLVR</sequence>
<dbReference type="GO" id="GO:0032259">
    <property type="term" value="P:methylation"/>
    <property type="evidence" value="ECO:0007669"/>
    <property type="project" value="UniProtKB-KW"/>
</dbReference>
<dbReference type="AlphaFoldDB" id="A0A8U0IDM7"/>
<reference evidence="1" key="1">
    <citation type="submission" date="2022-04" db="EMBL/GenBank/DDBJ databases">
        <title>Diverse halophilic archaea isolated from saline environments.</title>
        <authorList>
            <person name="Cui H.-L."/>
        </authorList>
    </citation>
    <scope>NUCLEOTIDE SEQUENCE</scope>
    <source>
        <strain evidence="1">XZYJT40</strain>
    </source>
</reference>
<keyword evidence="1" id="KW-0489">Methyltransferase</keyword>
<dbReference type="RefSeq" id="WP_248653379.1">
    <property type="nucleotide sequence ID" value="NZ_CP096658.1"/>
</dbReference>
<dbReference type="Gene3D" id="3.40.50.150">
    <property type="entry name" value="Vaccinia Virus protein VP39"/>
    <property type="match status" value="1"/>
</dbReference>
<name>A0A8U0IDM7_9EURY</name>
<organism evidence="1 2">
    <name type="scientific">Halorussus gelatinilyticus</name>
    <dbReference type="NCBI Taxonomy" id="2937524"/>
    <lineage>
        <taxon>Archaea</taxon>
        <taxon>Methanobacteriati</taxon>
        <taxon>Methanobacteriota</taxon>
        <taxon>Stenosarchaea group</taxon>
        <taxon>Halobacteria</taxon>
        <taxon>Halobacteriales</taxon>
        <taxon>Haladaptataceae</taxon>
        <taxon>Halorussus</taxon>
    </lineage>
</organism>
<keyword evidence="2" id="KW-1185">Reference proteome</keyword>
<dbReference type="GO" id="GO:0008168">
    <property type="term" value="F:methyltransferase activity"/>
    <property type="evidence" value="ECO:0007669"/>
    <property type="project" value="UniProtKB-KW"/>
</dbReference>
<dbReference type="GeneID" id="72190199"/>
<dbReference type="InterPro" id="IPR029063">
    <property type="entry name" value="SAM-dependent_MTases_sf"/>
</dbReference>
<dbReference type="KEGG" id="haxz:M0R88_10050"/>
<dbReference type="Pfam" id="PF13489">
    <property type="entry name" value="Methyltransf_23"/>
    <property type="match status" value="1"/>
</dbReference>
<dbReference type="SUPFAM" id="SSF53335">
    <property type="entry name" value="S-adenosyl-L-methionine-dependent methyltransferases"/>
    <property type="match status" value="1"/>
</dbReference>
<gene>
    <name evidence="1" type="ORF">M0R88_10050</name>
</gene>
<dbReference type="EMBL" id="CP096658">
    <property type="protein sequence ID" value="UPV98874.1"/>
    <property type="molecule type" value="Genomic_DNA"/>
</dbReference>
<accession>A0A8U0IDM7</accession>
<evidence type="ECO:0000313" key="2">
    <source>
        <dbReference type="Proteomes" id="UP000830434"/>
    </source>
</evidence>
<dbReference type="Proteomes" id="UP000830434">
    <property type="component" value="Chromosome"/>
</dbReference>